<organism evidence="3 4">
    <name type="scientific">Daphnia magna</name>
    <dbReference type="NCBI Taxonomy" id="35525"/>
    <lineage>
        <taxon>Eukaryota</taxon>
        <taxon>Metazoa</taxon>
        <taxon>Ecdysozoa</taxon>
        <taxon>Arthropoda</taxon>
        <taxon>Crustacea</taxon>
        <taxon>Branchiopoda</taxon>
        <taxon>Diplostraca</taxon>
        <taxon>Cladocera</taxon>
        <taxon>Anomopoda</taxon>
        <taxon>Daphniidae</taxon>
        <taxon>Daphnia</taxon>
    </lineage>
</organism>
<dbReference type="Gene3D" id="1.10.510.10">
    <property type="entry name" value="Transferase(Phosphotransferase) domain 1"/>
    <property type="match status" value="1"/>
</dbReference>
<evidence type="ECO:0000259" key="2">
    <source>
        <dbReference type="PROSITE" id="PS50011"/>
    </source>
</evidence>
<dbReference type="PANTHER" id="PTHR12984:SF16">
    <property type="entry name" value="BLACK MATCH, ISOFORM H"/>
    <property type="match status" value="1"/>
</dbReference>
<reference evidence="3 4" key="1">
    <citation type="submission" date="2016-03" db="EMBL/GenBank/DDBJ databases">
        <title>EvidentialGene: Evidence-directed Construction of Genes on Genomes.</title>
        <authorList>
            <person name="Gilbert D.G."/>
            <person name="Choi J.-H."/>
            <person name="Mockaitis K."/>
            <person name="Colbourne J."/>
            <person name="Pfrender M."/>
        </authorList>
    </citation>
    <scope>NUCLEOTIDE SEQUENCE [LARGE SCALE GENOMIC DNA]</scope>
    <source>
        <strain evidence="3 4">Xinb3</strain>
        <tissue evidence="3">Complete organism</tissue>
    </source>
</reference>
<dbReference type="GO" id="GO:0004672">
    <property type="term" value="F:protein kinase activity"/>
    <property type="evidence" value="ECO:0007669"/>
    <property type="project" value="InterPro"/>
</dbReference>
<dbReference type="InterPro" id="IPR000719">
    <property type="entry name" value="Prot_kinase_dom"/>
</dbReference>
<dbReference type="GO" id="GO:0005524">
    <property type="term" value="F:ATP binding"/>
    <property type="evidence" value="ECO:0007669"/>
    <property type="project" value="InterPro"/>
</dbReference>
<evidence type="ECO:0000313" key="4">
    <source>
        <dbReference type="Proteomes" id="UP000076858"/>
    </source>
</evidence>
<dbReference type="InterPro" id="IPR011009">
    <property type="entry name" value="Kinase-like_dom_sf"/>
</dbReference>
<dbReference type="InterPro" id="IPR051177">
    <property type="entry name" value="CIK-Related_Protein"/>
</dbReference>
<protein>
    <submittedName>
        <fullName evidence="3">Putative SCY1 protein 2</fullName>
    </submittedName>
</protein>
<evidence type="ECO:0000313" key="3">
    <source>
        <dbReference type="EMBL" id="KZS10036.1"/>
    </source>
</evidence>
<proteinExistence type="inferred from homology"/>
<accession>A0A164SXB8</accession>
<dbReference type="SUPFAM" id="SSF56112">
    <property type="entry name" value="Protein kinase-like (PK-like)"/>
    <property type="match status" value="1"/>
</dbReference>
<dbReference type="OrthoDB" id="79687at2759"/>
<dbReference type="PANTHER" id="PTHR12984">
    <property type="entry name" value="SCY1-RELATED S/T PROTEIN KINASE-LIKE"/>
    <property type="match status" value="1"/>
</dbReference>
<comment type="similarity">
    <text evidence="1">Belongs to the protein kinase superfamily.</text>
</comment>
<dbReference type="PROSITE" id="PS50011">
    <property type="entry name" value="PROTEIN_KINASE_DOM"/>
    <property type="match status" value="1"/>
</dbReference>
<name>A0A164SXB8_9CRUS</name>
<sequence>MLRHGVRQLERCRHPRLLHVLHSVEETSDTLAFATEPVSTSLGNVLAAIEDGAEIQQPSGSSNTITVAETYNGSRRNSARDIRPNDVQSFLDIEIKYGIYQLIEALSFLHMTAHLLHRNVCPGSVLVTRRGTWKLAGLEFAGKQSIFFSCHFYSTNLNVICTNVDSFSPFTEHSSFVFTMYSRLSKFQKQNKLGIEREAPVSLLGLIKSVSEQSETSSASNLQGIRKETLV</sequence>
<dbReference type="AlphaFoldDB" id="A0A164SXB8"/>
<keyword evidence="4" id="KW-1185">Reference proteome</keyword>
<evidence type="ECO:0000256" key="1">
    <source>
        <dbReference type="ARBA" id="ARBA00038349"/>
    </source>
</evidence>
<gene>
    <name evidence="3" type="ORF">APZ42_025593</name>
</gene>
<feature type="domain" description="Protein kinase" evidence="2">
    <location>
        <begin position="1"/>
        <end position="231"/>
    </location>
</feature>
<comment type="caution">
    <text evidence="3">The sequence shown here is derived from an EMBL/GenBank/DDBJ whole genome shotgun (WGS) entry which is preliminary data.</text>
</comment>
<dbReference type="Proteomes" id="UP000076858">
    <property type="component" value="Unassembled WGS sequence"/>
</dbReference>
<dbReference type="EMBL" id="LRGB01001918">
    <property type="protein sequence ID" value="KZS10036.1"/>
    <property type="molecule type" value="Genomic_DNA"/>
</dbReference>